<protein>
    <submittedName>
        <fullName evidence="2">Uncharacterized protein</fullName>
    </submittedName>
</protein>
<keyword evidence="1" id="KW-0732">Signal</keyword>
<evidence type="ECO:0000256" key="1">
    <source>
        <dbReference type="SAM" id="SignalP"/>
    </source>
</evidence>
<evidence type="ECO:0000313" key="2">
    <source>
        <dbReference type="EMBL" id="MCW1884636.1"/>
    </source>
</evidence>
<name>A0ABT3FM40_9BACT</name>
<dbReference type="EMBL" id="JAPDDS010000003">
    <property type="protein sequence ID" value="MCW1884636.1"/>
    <property type="molecule type" value="Genomic_DNA"/>
</dbReference>
<dbReference type="Proteomes" id="UP001207930">
    <property type="component" value="Unassembled WGS sequence"/>
</dbReference>
<feature type="signal peptide" evidence="1">
    <location>
        <begin position="1"/>
        <end position="25"/>
    </location>
</feature>
<proteinExistence type="predicted"/>
<evidence type="ECO:0000313" key="3">
    <source>
        <dbReference type="Proteomes" id="UP001207930"/>
    </source>
</evidence>
<comment type="caution">
    <text evidence="2">The sequence shown here is derived from an EMBL/GenBank/DDBJ whole genome shotgun (WGS) entry which is preliminary data.</text>
</comment>
<feature type="chain" id="PRO_5046114196" evidence="1">
    <location>
        <begin position="26"/>
        <end position="480"/>
    </location>
</feature>
<sequence>MHLPTHWRLASWLALLCGLSTPAIAQTRHPVISRVEIMFSVVSHYSHISDRVNFYNSHGVPRGNTNYAVPHLVYDPIVTLYNPYNTPLTMTRSRIKIWDPPIGFAFKKNDAHLRDDFAEDKFHGLARFQIQGESDPTARKTFTLSLSEQRSTGQPGGNITLQPGESRTFYPWVETNWTWGQETAGGLTYRSFFDWSRDSDFTNRDPRTGNLFGTETISRGYFNYPDFRAGFQTDGLSLASGRPQASRYDFEIARNWTGNWVGMKFTDIFSVRVKPMRTNPTNGADFQVDLLKGQVQDTTRDGVKAFPMDLANIIDHTDQSAISRRFRVGQILQTPTDSTIGGKSPFASLIMIAKASALRGNHFYTTPATPASDLYELHFAETMDFSQDVVVSPGDIPVGGPVITGYSRIGDKLYIDFSGQANRFGISNWKVRGTDSLEDGFRDDLGSVTTVMAGMSASGIYKAIIDISGRGDRYFVRIEE</sequence>
<accession>A0ABT3FM40</accession>
<organism evidence="2 3">
    <name type="scientific">Luteolibacter flavescens</name>
    <dbReference type="NCBI Taxonomy" id="1859460"/>
    <lineage>
        <taxon>Bacteria</taxon>
        <taxon>Pseudomonadati</taxon>
        <taxon>Verrucomicrobiota</taxon>
        <taxon>Verrucomicrobiia</taxon>
        <taxon>Verrucomicrobiales</taxon>
        <taxon>Verrucomicrobiaceae</taxon>
        <taxon>Luteolibacter</taxon>
    </lineage>
</organism>
<gene>
    <name evidence="2" type="ORF">OKA04_07820</name>
</gene>
<keyword evidence="3" id="KW-1185">Reference proteome</keyword>
<dbReference type="RefSeq" id="WP_264500592.1">
    <property type="nucleotide sequence ID" value="NZ_JAPDDS010000003.1"/>
</dbReference>
<reference evidence="2 3" key="1">
    <citation type="submission" date="2022-10" db="EMBL/GenBank/DDBJ databases">
        <title>Luteolibacter flavescens strain MCCC 1K03193, whole genome shotgun sequencing project.</title>
        <authorList>
            <person name="Zhao G."/>
            <person name="Shen L."/>
        </authorList>
    </citation>
    <scope>NUCLEOTIDE SEQUENCE [LARGE SCALE GENOMIC DNA]</scope>
    <source>
        <strain evidence="2 3">MCCC 1K03193</strain>
    </source>
</reference>